<dbReference type="SFLD" id="SFLDS00029">
    <property type="entry name" value="Radical_SAM"/>
    <property type="match status" value="1"/>
</dbReference>
<dbReference type="InterPro" id="IPR013785">
    <property type="entry name" value="Aldolase_TIM"/>
</dbReference>
<organism evidence="7 8">
    <name type="scientific">Dorea formicigenerans</name>
    <dbReference type="NCBI Taxonomy" id="39486"/>
    <lineage>
        <taxon>Bacteria</taxon>
        <taxon>Bacillati</taxon>
        <taxon>Bacillota</taxon>
        <taxon>Clostridia</taxon>
        <taxon>Lachnospirales</taxon>
        <taxon>Lachnospiraceae</taxon>
        <taxon>Dorea</taxon>
    </lineage>
</organism>
<dbReference type="InterPro" id="IPR007197">
    <property type="entry name" value="rSAM"/>
</dbReference>
<keyword evidence="1" id="KW-0949">S-adenosyl-L-methionine</keyword>
<feature type="domain" description="Radical SAM core" evidence="6">
    <location>
        <begin position="7"/>
        <end position="109"/>
    </location>
</feature>
<dbReference type="Proteomes" id="UP000284962">
    <property type="component" value="Unassembled WGS sequence"/>
</dbReference>
<evidence type="ECO:0000256" key="2">
    <source>
        <dbReference type="ARBA" id="ARBA00022723"/>
    </source>
</evidence>
<keyword evidence="4" id="KW-0411">Iron-sulfur</keyword>
<dbReference type="SFLD" id="SFLDG01067">
    <property type="entry name" value="SPASM/twitch_domain_containing"/>
    <property type="match status" value="1"/>
</dbReference>
<dbReference type="InterPro" id="IPR023867">
    <property type="entry name" value="Sulphatase_maturase_rSAM"/>
</dbReference>
<dbReference type="Gene3D" id="3.20.20.70">
    <property type="entry name" value="Aldolase class I"/>
    <property type="match status" value="1"/>
</dbReference>
<dbReference type="GO" id="GO:0051536">
    <property type="term" value="F:iron-sulfur cluster binding"/>
    <property type="evidence" value="ECO:0007669"/>
    <property type="project" value="UniProtKB-KW"/>
</dbReference>
<dbReference type="Pfam" id="PF04055">
    <property type="entry name" value="Radical_SAM"/>
    <property type="match status" value="1"/>
</dbReference>
<evidence type="ECO:0000256" key="4">
    <source>
        <dbReference type="ARBA" id="ARBA00023014"/>
    </source>
</evidence>
<keyword evidence="3" id="KW-0408">Iron</keyword>
<proteinExistence type="inferred from homology"/>
<comment type="caution">
    <text evidence="7">The sequence shown here is derived from an EMBL/GenBank/DDBJ whole genome shotgun (WGS) entry which is preliminary data.</text>
</comment>
<dbReference type="PANTHER" id="PTHR43273:SF3">
    <property type="entry name" value="ANAEROBIC SULFATASE-MATURATING ENZYME HOMOLOG ASLB-RELATED"/>
    <property type="match status" value="1"/>
</dbReference>
<name>A0A413QM50_9FIRM</name>
<sequence>MKLSIWVTKTCNMACSYCYEEGLIREDTGVCEIDYIEKTIEFINTMCYKIASKKIFIKFFGGEPLIKFPFIKKFVEIANEKIDDKITPFYSITTNGTLMTDDMLIWLKKIMWNVH</sequence>
<dbReference type="CDD" id="cd01335">
    <property type="entry name" value="Radical_SAM"/>
    <property type="match status" value="1"/>
</dbReference>
<reference evidence="7 8" key="1">
    <citation type="submission" date="2018-08" db="EMBL/GenBank/DDBJ databases">
        <title>A genome reference for cultivated species of the human gut microbiota.</title>
        <authorList>
            <person name="Zou Y."/>
            <person name="Xue W."/>
            <person name="Luo G."/>
        </authorList>
    </citation>
    <scope>NUCLEOTIDE SEQUENCE [LARGE SCALE GENOMIC DNA]</scope>
    <source>
        <strain evidence="7 8">AM46-16</strain>
    </source>
</reference>
<comment type="similarity">
    <text evidence="5">Belongs to the radical SAM superfamily. Anaerobic sulfatase-maturating enzyme family.</text>
</comment>
<evidence type="ECO:0000256" key="1">
    <source>
        <dbReference type="ARBA" id="ARBA00022691"/>
    </source>
</evidence>
<dbReference type="EMBL" id="QSEW01000003">
    <property type="protein sequence ID" value="RHA01117.1"/>
    <property type="molecule type" value="Genomic_DNA"/>
</dbReference>
<dbReference type="GO" id="GO:0046872">
    <property type="term" value="F:metal ion binding"/>
    <property type="evidence" value="ECO:0007669"/>
    <property type="project" value="UniProtKB-KW"/>
</dbReference>
<evidence type="ECO:0000313" key="7">
    <source>
        <dbReference type="EMBL" id="RHA01117.1"/>
    </source>
</evidence>
<gene>
    <name evidence="7" type="ORF">DW957_03610</name>
</gene>
<dbReference type="InterPro" id="IPR058240">
    <property type="entry name" value="rSAM_sf"/>
</dbReference>
<evidence type="ECO:0000259" key="6">
    <source>
        <dbReference type="Pfam" id="PF04055"/>
    </source>
</evidence>
<protein>
    <submittedName>
        <fullName evidence="7">4Fe-4S cluster-binding domain-containing protein</fullName>
    </submittedName>
</protein>
<dbReference type="GO" id="GO:0016491">
    <property type="term" value="F:oxidoreductase activity"/>
    <property type="evidence" value="ECO:0007669"/>
    <property type="project" value="InterPro"/>
</dbReference>
<accession>A0A413QM50</accession>
<dbReference type="PANTHER" id="PTHR43273">
    <property type="entry name" value="ANAEROBIC SULFATASE-MATURATING ENZYME HOMOLOG ASLB-RELATED"/>
    <property type="match status" value="1"/>
</dbReference>
<evidence type="ECO:0000256" key="3">
    <source>
        <dbReference type="ARBA" id="ARBA00023004"/>
    </source>
</evidence>
<dbReference type="AlphaFoldDB" id="A0A413QM50"/>
<evidence type="ECO:0000313" key="8">
    <source>
        <dbReference type="Proteomes" id="UP000284962"/>
    </source>
</evidence>
<evidence type="ECO:0000256" key="5">
    <source>
        <dbReference type="ARBA" id="ARBA00023601"/>
    </source>
</evidence>
<dbReference type="SUPFAM" id="SSF102114">
    <property type="entry name" value="Radical SAM enzymes"/>
    <property type="match status" value="1"/>
</dbReference>
<keyword evidence="2" id="KW-0479">Metal-binding</keyword>